<dbReference type="PANTHER" id="PTHR42852">
    <property type="entry name" value="THIOL:DISULFIDE INTERCHANGE PROTEIN DSBE"/>
    <property type="match status" value="1"/>
</dbReference>
<dbReference type="AlphaFoldDB" id="A0A1K1SLQ5"/>
<evidence type="ECO:0000313" key="5">
    <source>
        <dbReference type="Proteomes" id="UP001326715"/>
    </source>
</evidence>
<dbReference type="SUPFAM" id="SSF52833">
    <property type="entry name" value="Thioredoxin-like"/>
    <property type="match status" value="1"/>
</dbReference>
<dbReference type="EMBL" id="CP140154">
    <property type="protein sequence ID" value="WQG90469.1"/>
    <property type="molecule type" value="Genomic_DNA"/>
</dbReference>
<dbReference type="EMBL" id="FPIZ01000026">
    <property type="protein sequence ID" value="SFW85360.1"/>
    <property type="molecule type" value="Genomic_DNA"/>
</dbReference>
<name>A0A1K1SLQ5_9BACT</name>
<dbReference type="RefSeq" id="WP_083571835.1">
    <property type="nucleotide sequence ID" value="NZ_CP139972.1"/>
</dbReference>
<sequence>MKRTIYLLTLFLVPVLVFGQKQFKVTFILPDSTSAKEISFYHWDIYKREMVPDSAIIKGNRATISASYNTVLAEILAERQVGEKWYSLKVYASDLPASVKISAPAAGENPFSKYTLVNAQDNKKEAAESAEFIKDAFANFREIHDRVGSDEKLYTNPLEIEKVRAARTLAYKQRMAYITKHSNEYFAFSLFMREAMYELAPDELLSKFATIFPANFRESEQGAFIKNFLLEREGLEIKRKAPLFTLKDINNNRVSLADIYSKKTVLLVFWGTFCAGCIQEISMLKELKAQYPKEQFEIISVCSGSPEDKAREMIKEKGMDWVQIINDDLRRQFHVSFLPQSFVIDTKGNLVYYAPTDIDMSYDKMKAAIAERVGVN</sequence>
<dbReference type="InterPro" id="IPR000866">
    <property type="entry name" value="AhpC/TSA"/>
</dbReference>
<dbReference type="CDD" id="cd02966">
    <property type="entry name" value="TlpA_like_family"/>
    <property type="match status" value="1"/>
</dbReference>
<dbReference type="Proteomes" id="UP001326715">
    <property type="component" value="Chromosome"/>
</dbReference>
<dbReference type="InterPro" id="IPR036249">
    <property type="entry name" value="Thioredoxin-like_sf"/>
</dbReference>
<organism evidence="2 4">
    <name type="scientific">Chitinophaga sancti</name>
    <dbReference type="NCBI Taxonomy" id="1004"/>
    <lineage>
        <taxon>Bacteria</taxon>
        <taxon>Pseudomonadati</taxon>
        <taxon>Bacteroidota</taxon>
        <taxon>Chitinophagia</taxon>
        <taxon>Chitinophagales</taxon>
        <taxon>Chitinophagaceae</taxon>
        <taxon>Chitinophaga</taxon>
    </lineage>
</organism>
<evidence type="ECO:0000313" key="3">
    <source>
        <dbReference type="EMBL" id="WQG90469.1"/>
    </source>
</evidence>
<dbReference type="PANTHER" id="PTHR42852:SF17">
    <property type="entry name" value="THIOREDOXIN-LIKE PROTEIN HI_1115"/>
    <property type="match status" value="1"/>
</dbReference>
<evidence type="ECO:0000313" key="4">
    <source>
        <dbReference type="Proteomes" id="UP000183788"/>
    </source>
</evidence>
<dbReference type="GO" id="GO:0016491">
    <property type="term" value="F:oxidoreductase activity"/>
    <property type="evidence" value="ECO:0007669"/>
    <property type="project" value="InterPro"/>
</dbReference>
<dbReference type="GO" id="GO:0016209">
    <property type="term" value="F:antioxidant activity"/>
    <property type="evidence" value="ECO:0007669"/>
    <property type="project" value="InterPro"/>
</dbReference>
<keyword evidence="5" id="KW-1185">Reference proteome</keyword>
<proteinExistence type="predicted"/>
<gene>
    <name evidence="2" type="ORF">SAMN05661012_05719</name>
    <name evidence="3" type="ORF">SR876_03100</name>
</gene>
<protein>
    <submittedName>
        <fullName evidence="2">Peroxiredoxin</fullName>
    </submittedName>
    <submittedName>
        <fullName evidence="3">TlpA disulfide reductase family protein</fullName>
    </submittedName>
</protein>
<accession>A0A1K1SLQ5</accession>
<evidence type="ECO:0000259" key="1">
    <source>
        <dbReference type="PROSITE" id="PS51352"/>
    </source>
</evidence>
<dbReference type="InterPro" id="IPR013766">
    <property type="entry name" value="Thioredoxin_domain"/>
</dbReference>
<dbReference type="OrthoDB" id="702151at2"/>
<feature type="domain" description="Thioredoxin" evidence="1">
    <location>
        <begin position="235"/>
        <end position="374"/>
    </location>
</feature>
<dbReference type="Proteomes" id="UP000183788">
    <property type="component" value="Unassembled WGS sequence"/>
</dbReference>
<dbReference type="InterPro" id="IPR050553">
    <property type="entry name" value="Thioredoxin_ResA/DsbE_sf"/>
</dbReference>
<dbReference type="STRING" id="1004.SAMN05661012_05719"/>
<dbReference type="Pfam" id="PF00578">
    <property type="entry name" value="AhpC-TSA"/>
    <property type="match status" value="1"/>
</dbReference>
<reference evidence="2 4" key="1">
    <citation type="submission" date="2016-11" db="EMBL/GenBank/DDBJ databases">
        <authorList>
            <person name="Jaros S."/>
            <person name="Januszkiewicz K."/>
            <person name="Wedrychowicz H."/>
        </authorList>
    </citation>
    <scope>NUCLEOTIDE SEQUENCE [LARGE SCALE GENOMIC DNA]</scope>
    <source>
        <strain evidence="2 4">DSM 784</strain>
    </source>
</reference>
<evidence type="ECO:0000313" key="2">
    <source>
        <dbReference type="EMBL" id="SFW85360.1"/>
    </source>
</evidence>
<dbReference type="PROSITE" id="PS51352">
    <property type="entry name" value="THIOREDOXIN_2"/>
    <property type="match status" value="1"/>
</dbReference>
<dbReference type="Gene3D" id="3.40.30.10">
    <property type="entry name" value="Glutaredoxin"/>
    <property type="match status" value="1"/>
</dbReference>
<reference evidence="3 5" key="2">
    <citation type="submission" date="2023-11" db="EMBL/GenBank/DDBJ databases">
        <title>MicrobeMod: A computational toolkit for identifying prokaryotic methylation and restriction-modification with nanopore sequencing.</title>
        <authorList>
            <person name="Crits-Christoph A."/>
            <person name="Kang S.C."/>
            <person name="Lee H."/>
            <person name="Ostrov N."/>
        </authorList>
    </citation>
    <scope>NUCLEOTIDE SEQUENCE [LARGE SCALE GENOMIC DNA]</scope>
    <source>
        <strain evidence="3 5">ATCC 23090</strain>
    </source>
</reference>